<proteinExistence type="predicted"/>
<organism evidence="1">
    <name type="scientific">uncultured marine virus</name>
    <dbReference type="NCBI Taxonomy" id="186617"/>
    <lineage>
        <taxon>Viruses</taxon>
        <taxon>environmental samples</taxon>
    </lineage>
</organism>
<evidence type="ECO:0000313" key="1">
    <source>
        <dbReference type="EMBL" id="AKH46688.1"/>
    </source>
</evidence>
<sequence length="66" mass="7048">MAIADEPPTGPEPAVSITTPALVFACRNMPRIPVAFAGHQPENSTRYIPSAPDGIVMRAVFVVGEW</sequence>
<protein>
    <submittedName>
        <fullName evidence="1">Uncharacterized protein</fullName>
    </submittedName>
</protein>
<name>A0A0F7L594_9VIRU</name>
<reference evidence="1" key="1">
    <citation type="journal article" date="2015" name="Front. Microbiol.">
        <title>Combining genomic sequencing methods to explore viral diversity and reveal potential virus-host interactions.</title>
        <authorList>
            <person name="Chow C.E."/>
            <person name="Winget D.M."/>
            <person name="White R.A.III."/>
            <person name="Hallam S.J."/>
            <person name="Suttle C.A."/>
        </authorList>
    </citation>
    <scope>NUCLEOTIDE SEQUENCE</scope>
    <source>
        <strain evidence="1">Anoxic2_1</strain>
    </source>
</reference>
<dbReference type="EMBL" id="KR029585">
    <property type="protein sequence ID" value="AKH46688.1"/>
    <property type="molecule type" value="Genomic_DNA"/>
</dbReference>
<accession>A0A0F7L594</accession>
<reference evidence="1" key="2">
    <citation type="submission" date="2015-03" db="EMBL/GenBank/DDBJ databases">
        <authorList>
            <person name="Chow C.-E.T."/>
            <person name="Winget D.M."/>
            <person name="White R.A.III."/>
            <person name="Hallam S.J."/>
            <person name="Suttle C.A."/>
        </authorList>
    </citation>
    <scope>NUCLEOTIDE SEQUENCE</scope>
    <source>
        <strain evidence="1">Anoxic2_1</strain>
    </source>
</reference>